<reference evidence="7 8" key="1">
    <citation type="submission" date="2014-10" db="EMBL/GenBank/DDBJ databases">
        <title>Genome sequence of Clostridium aceticum DSM 1496.</title>
        <authorList>
            <person name="Poehlein A."/>
            <person name="Schiel-Bengelsdorf B."/>
            <person name="Gottschalk G."/>
            <person name="Duerre P."/>
            <person name="Daniel R."/>
        </authorList>
    </citation>
    <scope>NUCLEOTIDE SEQUENCE [LARGE SCALE GENOMIC DNA]</scope>
    <source>
        <strain evidence="7 8">DSM 1496</strain>
    </source>
</reference>
<dbReference type="HAMAP" id="MF_01515">
    <property type="entry name" value="UPF0316"/>
    <property type="match status" value="1"/>
</dbReference>
<keyword evidence="5 6" id="KW-0472">Membrane</keyword>
<keyword evidence="4 6" id="KW-1133">Transmembrane helix</keyword>
<dbReference type="RefSeq" id="WP_044823151.1">
    <property type="nucleotide sequence ID" value="NZ_CP009687.1"/>
</dbReference>
<dbReference type="CDD" id="cd16381">
    <property type="entry name" value="YitT_C_like_1"/>
    <property type="match status" value="1"/>
</dbReference>
<dbReference type="Pfam" id="PF18955">
    <property type="entry name" value="DUF5698"/>
    <property type="match status" value="1"/>
</dbReference>
<dbReference type="InterPro" id="IPR044035">
    <property type="entry name" value="DUF5698"/>
</dbReference>
<dbReference type="OrthoDB" id="48231at2"/>
<organism evidence="7 8">
    <name type="scientific">Clostridium aceticum</name>
    <dbReference type="NCBI Taxonomy" id="84022"/>
    <lineage>
        <taxon>Bacteria</taxon>
        <taxon>Bacillati</taxon>
        <taxon>Bacillota</taxon>
        <taxon>Clostridia</taxon>
        <taxon>Eubacteriales</taxon>
        <taxon>Clostridiaceae</taxon>
        <taxon>Clostridium</taxon>
    </lineage>
</organism>
<dbReference type="InterPro" id="IPR022930">
    <property type="entry name" value="UPF0316"/>
</dbReference>
<name>A0A0D8IEC5_9CLOT</name>
<comment type="subcellular location">
    <subcellularLocation>
        <location evidence="1 6">Cell membrane</location>
        <topology evidence="1 6">Multi-pass membrane protein</topology>
    </subcellularLocation>
</comment>
<evidence type="ECO:0000256" key="4">
    <source>
        <dbReference type="ARBA" id="ARBA00022989"/>
    </source>
</evidence>
<feature type="transmembrane region" description="Helical" evidence="6">
    <location>
        <begin position="6"/>
        <end position="27"/>
    </location>
</feature>
<evidence type="ECO:0000256" key="2">
    <source>
        <dbReference type="ARBA" id="ARBA00022475"/>
    </source>
</evidence>
<dbReference type="PANTHER" id="PTHR40060:SF1">
    <property type="entry name" value="UPF0316 PROTEIN YEBE"/>
    <property type="match status" value="1"/>
</dbReference>
<evidence type="ECO:0000256" key="6">
    <source>
        <dbReference type="HAMAP-Rule" id="MF_01515"/>
    </source>
</evidence>
<dbReference type="Pfam" id="PF10035">
    <property type="entry name" value="DUF2179"/>
    <property type="match status" value="1"/>
</dbReference>
<proteinExistence type="inferred from homology"/>
<keyword evidence="3 6" id="KW-0812">Transmembrane</keyword>
<dbReference type="NCBIfam" id="NF003191">
    <property type="entry name" value="PRK04164.1-2"/>
    <property type="match status" value="1"/>
</dbReference>
<accession>A0A0D8IEC5</accession>
<keyword evidence="2 6" id="KW-1003">Cell membrane</keyword>
<keyword evidence="8" id="KW-1185">Reference proteome</keyword>
<dbReference type="GO" id="GO:0005886">
    <property type="term" value="C:plasma membrane"/>
    <property type="evidence" value="ECO:0007669"/>
    <property type="project" value="UniProtKB-SubCell"/>
</dbReference>
<dbReference type="InterPro" id="IPR019264">
    <property type="entry name" value="DUF2179"/>
</dbReference>
<dbReference type="PATRIC" id="fig|84022.5.peg.1628"/>
<evidence type="ECO:0000256" key="5">
    <source>
        <dbReference type="ARBA" id="ARBA00023136"/>
    </source>
</evidence>
<dbReference type="STRING" id="84022.CACET_c04620"/>
<evidence type="ECO:0000313" key="7">
    <source>
        <dbReference type="EMBL" id="AKL93978.1"/>
    </source>
</evidence>
<dbReference type="NCBIfam" id="NF003194">
    <property type="entry name" value="PRK04164.1-5"/>
    <property type="match status" value="1"/>
</dbReference>
<dbReference type="PANTHER" id="PTHR40060">
    <property type="entry name" value="UPF0316 PROTEIN YEBE"/>
    <property type="match status" value="1"/>
</dbReference>
<dbReference type="AlphaFoldDB" id="A0A0D8IEC5"/>
<evidence type="ECO:0000256" key="3">
    <source>
        <dbReference type="ARBA" id="ARBA00022692"/>
    </source>
</evidence>
<comment type="similarity">
    <text evidence="6">Belongs to the UPF0316 family.</text>
</comment>
<dbReference type="Proteomes" id="UP000035704">
    <property type="component" value="Chromosome"/>
</dbReference>
<protein>
    <recommendedName>
        <fullName evidence="6">UPF0316 protein CACET_c04620</fullName>
    </recommendedName>
</protein>
<evidence type="ECO:0000313" key="8">
    <source>
        <dbReference type="Proteomes" id="UP000035704"/>
    </source>
</evidence>
<evidence type="ECO:0000256" key="1">
    <source>
        <dbReference type="ARBA" id="ARBA00004651"/>
    </source>
</evidence>
<gene>
    <name evidence="7" type="ORF">CACET_c04620</name>
</gene>
<feature type="transmembrane region" description="Helical" evidence="6">
    <location>
        <begin position="34"/>
        <end position="52"/>
    </location>
</feature>
<dbReference type="KEGG" id="cace:CACET_c04620"/>
<dbReference type="EMBL" id="CP009687">
    <property type="protein sequence ID" value="AKL93978.1"/>
    <property type="molecule type" value="Genomic_DNA"/>
</dbReference>
<sequence length="173" mass="19523">MEGILGYLFIYFAKVSDVTLATIRMIMVVKGRRIQAALIGFVEIIIYIMAIGKVLTELNNPVNVIAYALGFASGNYMGIFVEEKMALGSIIVQVISLGNSMYLVEKLRAEGFGVTVVEGYGREGMQHLLNIMMQRKNLPKLYRIIDEHDKKAFVTITDARSIRGGYFTRFKRR</sequence>
<feature type="transmembrane region" description="Helical" evidence="6">
    <location>
        <begin position="64"/>
        <end position="81"/>
    </location>
</feature>